<organism evidence="9 10">
    <name type="scientific">Pseudomonas capeferrum</name>
    <dbReference type="NCBI Taxonomy" id="1495066"/>
    <lineage>
        <taxon>Bacteria</taxon>
        <taxon>Pseudomonadati</taxon>
        <taxon>Pseudomonadota</taxon>
        <taxon>Gammaproteobacteria</taxon>
        <taxon>Pseudomonadales</taxon>
        <taxon>Pseudomonadaceae</taxon>
        <taxon>Pseudomonas</taxon>
    </lineage>
</organism>
<dbReference type="Gene3D" id="1.10.1370.10">
    <property type="entry name" value="Neurolysin, domain 3"/>
    <property type="match status" value="1"/>
</dbReference>
<evidence type="ECO:0000313" key="10">
    <source>
        <dbReference type="Proteomes" id="UP001214301"/>
    </source>
</evidence>
<comment type="cofactor">
    <cofactor evidence="7">
        <name>Zn(2+)</name>
        <dbReference type="ChEBI" id="CHEBI:29105"/>
    </cofactor>
    <text evidence="7">Binds 1 zinc ion.</text>
</comment>
<dbReference type="EMBL" id="CP116669">
    <property type="protein sequence ID" value="WCI00375.1"/>
    <property type="molecule type" value="Genomic_DNA"/>
</dbReference>
<dbReference type="PANTHER" id="PTHR11804">
    <property type="entry name" value="PROTEASE M3 THIMET OLIGOPEPTIDASE-RELATED"/>
    <property type="match status" value="1"/>
</dbReference>
<dbReference type="SUPFAM" id="SSF55486">
    <property type="entry name" value="Metalloproteases ('zincins'), catalytic domain"/>
    <property type="match status" value="1"/>
</dbReference>
<dbReference type="InterPro" id="IPR024077">
    <property type="entry name" value="Neurolysin/TOP_dom2"/>
</dbReference>
<dbReference type="InterPro" id="IPR001567">
    <property type="entry name" value="Pept_M3A_M3B_dom"/>
</dbReference>
<comment type="similarity">
    <text evidence="1 7">Belongs to the peptidase M3 family.</text>
</comment>
<dbReference type="InterPro" id="IPR024079">
    <property type="entry name" value="MetalloPept_cat_dom_sf"/>
</dbReference>
<evidence type="ECO:0000256" key="5">
    <source>
        <dbReference type="ARBA" id="ARBA00022833"/>
    </source>
</evidence>
<dbReference type="InterPro" id="IPR045090">
    <property type="entry name" value="Pept_M3A_M3B"/>
</dbReference>
<evidence type="ECO:0000256" key="6">
    <source>
        <dbReference type="ARBA" id="ARBA00023049"/>
    </source>
</evidence>
<keyword evidence="5 7" id="KW-0862">Zinc</keyword>
<evidence type="ECO:0000259" key="8">
    <source>
        <dbReference type="Pfam" id="PF01432"/>
    </source>
</evidence>
<keyword evidence="4 7" id="KW-0378">Hydrolase</keyword>
<keyword evidence="3 7" id="KW-0479">Metal-binding</keyword>
<evidence type="ECO:0000256" key="7">
    <source>
        <dbReference type="RuleBase" id="RU003435"/>
    </source>
</evidence>
<dbReference type="PANTHER" id="PTHR11804:SF84">
    <property type="entry name" value="SACCHAROLYSIN"/>
    <property type="match status" value="1"/>
</dbReference>
<accession>A0ABY7RA51</accession>
<evidence type="ECO:0000256" key="4">
    <source>
        <dbReference type="ARBA" id="ARBA00022801"/>
    </source>
</evidence>
<proteinExistence type="inferred from homology"/>
<protein>
    <submittedName>
        <fullName evidence="9">M3 family metallopeptidase</fullName>
    </submittedName>
</protein>
<gene>
    <name evidence="9" type="ORF">PMC74_00255</name>
</gene>
<dbReference type="Pfam" id="PF01432">
    <property type="entry name" value="Peptidase_M3"/>
    <property type="match status" value="1"/>
</dbReference>
<evidence type="ECO:0000256" key="3">
    <source>
        <dbReference type="ARBA" id="ARBA00022723"/>
    </source>
</evidence>
<dbReference type="RefSeq" id="WP_047582439.1">
    <property type="nucleotide sequence ID" value="NZ_CP116669.1"/>
</dbReference>
<reference evidence="9 10" key="1">
    <citation type="journal article" date="2020" name="Front. Microbiol.">
        <title>Toward Biorecycling: Isolation of a Soil Bacterium That Grows on a Polyurethane Oligomer and Monomer.</title>
        <authorList>
            <person name="Espinosa M.J.C."/>
            <person name="Blanco A.C."/>
            <person name="Schmidgall T."/>
            <person name="Atanasoff-Kardjalieff A.K."/>
            <person name="Kappelmeyer U."/>
            <person name="Tischler D."/>
            <person name="Pieper D.H."/>
            <person name="Heipieper H.J."/>
            <person name="Eberlein C."/>
        </authorList>
    </citation>
    <scope>NUCLEOTIDE SEQUENCE [LARGE SCALE GENOMIC DNA]</scope>
    <source>
        <strain evidence="9 10">TDA1</strain>
    </source>
</reference>
<dbReference type="Gene3D" id="1.10.1370.40">
    <property type="match status" value="1"/>
</dbReference>
<name>A0ABY7RA51_9PSED</name>
<keyword evidence="10" id="KW-1185">Reference proteome</keyword>
<dbReference type="Proteomes" id="UP001214301">
    <property type="component" value="Chromosome"/>
</dbReference>
<dbReference type="Gene3D" id="3.40.390.10">
    <property type="entry name" value="Collagenase (Catalytic Domain)"/>
    <property type="match status" value="1"/>
</dbReference>
<evidence type="ECO:0000256" key="2">
    <source>
        <dbReference type="ARBA" id="ARBA00022670"/>
    </source>
</evidence>
<sequence length="668" mass="74330">MDTRNPLLQPSNVPVDYDAVTLDNLRAAFDYALSAHQQGIAQALLAQQSMPTWDDLVMAIDDLDAQLLAVLYAASPLMYKGAPWVELVEELYGAMLERFEQKMADPTLQALYERLANSAIGKHLDAHKQATLRWYRHNFALHGALLDAPGRMQLAAINAQVRELAGRFAQNMARPGTLILDAGQLQGLAPRLLGELQAQALQVGQAGWLIPADQYVTNTVLEHAANRSLREQIYRHQHSRGVSAEVQHDNGQLLLQLAQAREQKAHLLGYADYPSLSLHSKSAGGLAQVLRFLHGLAARVKPVMEKHRVHVQALADKHGLDTAQPWDRRYLHRLENPAGQALSMDSLRAYFALDNVIEALLTLAQRLFGLVLVRKSLATWHASVQAYEVWLDNALTGFLYLDVVQYPGKQPGQVETRYIRNRRVDAEGRFHPATVAVFSDIPSTIDGTPPLLDHMALRKLFHEFGHALHHLLVRTNNQVLSNVSALGADGVEVFGKLFERWAWDAGYLAGISANAEAGQLDAQQLAACLDGLRQGAVTDTAETLAMALFDLDLHATPNDGRRVQQRLEDARAQCGYWPLEAYEHPAHAFDYLLDYYDAGYYAYLWSDVLAFDLFSRFQASGLLDRATGRDLQMALLEPGASRPLLEGMQAFLGRAVSHEPFLRWHGLI</sequence>
<evidence type="ECO:0000313" key="9">
    <source>
        <dbReference type="EMBL" id="WCI00375.1"/>
    </source>
</evidence>
<keyword evidence="6 7" id="KW-0482">Metalloprotease</keyword>
<evidence type="ECO:0000256" key="1">
    <source>
        <dbReference type="ARBA" id="ARBA00006040"/>
    </source>
</evidence>
<keyword evidence="2 7" id="KW-0645">Protease</keyword>
<feature type="domain" description="Peptidase M3A/M3B catalytic" evidence="8">
    <location>
        <begin position="221"/>
        <end position="666"/>
    </location>
</feature>